<evidence type="ECO:0000313" key="1">
    <source>
        <dbReference type="EMBL" id="GLK49267.1"/>
    </source>
</evidence>
<accession>A0ABQ5T912</accession>
<dbReference type="CDD" id="cd00156">
    <property type="entry name" value="REC"/>
    <property type="match status" value="1"/>
</dbReference>
<dbReference type="Gene3D" id="3.40.50.2300">
    <property type="match status" value="1"/>
</dbReference>
<dbReference type="Proteomes" id="UP001143509">
    <property type="component" value="Unassembled WGS sequence"/>
</dbReference>
<name>A0ABQ5T912_9CAUL</name>
<organism evidence="1 2">
    <name type="scientific">Brevundimonas intermedia</name>
    <dbReference type="NCBI Taxonomy" id="74315"/>
    <lineage>
        <taxon>Bacteria</taxon>
        <taxon>Pseudomonadati</taxon>
        <taxon>Pseudomonadota</taxon>
        <taxon>Alphaproteobacteria</taxon>
        <taxon>Caulobacterales</taxon>
        <taxon>Caulobacteraceae</taxon>
        <taxon>Brevundimonas</taxon>
    </lineage>
</organism>
<sequence length="101" mass="11334">MREFGIDVHIALSTQQALDALRRQEFSAIISDMGRVEGPQEGYVLLEAVRSQGLRLPFFIYAGSNLDEHRKEALRRGAQLSTNDANELFRQVIRTVSGDVS</sequence>
<gene>
    <name evidence="1" type="ORF">GCM10017620_22400</name>
</gene>
<dbReference type="EMBL" id="BSFD01000006">
    <property type="protein sequence ID" value="GLK49267.1"/>
    <property type="molecule type" value="Genomic_DNA"/>
</dbReference>
<keyword evidence="2" id="KW-1185">Reference proteome</keyword>
<dbReference type="SUPFAM" id="SSF52172">
    <property type="entry name" value="CheY-like"/>
    <property type="match status" value="1"/>
</dbReference>
<evidence type="ECO:0008006" key="3">
    <source>
        <dbReference type="Google" id="ProtNLM"/>
    </source>
</evidence>
<evidence type="ECO:0000313" key="2">
    <source>
        <dbReference type="Proteomes" id="UP001143509"/>
    </source>
</evidence>
<dbReference type="InterPro" id="IPR011006">
    <property type="entry name" value="CheY-like_superfamily"/>
</dbReference>
<reference evidence="1" key="1">
    <citation type="journal article" date="2014" name="Int. J. Syst. Evol. Microbiol.">
        <title>Complete genome of a new Firmicutes species belonging to the dominant human colonic microbiota ('Ruminococcus bicirculans') reveals two chromosomes and a selective capacity to utilize plant glucans.</title>
        <authorList>
            <consortium name="NISC Comparative Sequencing Program"/>
            <person name="Wegmann U."/>
            <person name="Louis P."/>
            <person name="Goesmann A."/>
            <person name="Henrissat B."/>
            <person name="Duncan S.H."/>
            <person name="Flint H.J."/>
        </authorList>
    </citation>
    <scope>NUCLEOTIDE SEQUENCE</scope>
    <source>
        <strain evidence="1">VKM B-1499</strain>
    </source>
</reference>
<proteinExistence type="predicted"/>
<comment type="caution">
    <text evidence="1">The sequence shown here is derived from an EMBL/GenBank/DDBJ whole genome shotgun (WGS) entry which is preliminary data.</text>
</comment>
<protein>
    <recommendedName>
        <fullName evidence="3">Response regulator</fullName>
    </recommendedName>
</protein>
<reference evidence="1" key="2">
    <citation type="submission" date="2023-01" db="EMBL/GenBank/DDBJ databases">
        <authorList>
            <person name="Sun Q."/>
            <person name="Evtushenko L."/>
        </authorList>
    </citation>
    <scope>NUCLEOTIDE SEQUENCE</scope>
    <source>
        <strain evidence="1">VKM B-1499</strain>
    </source>
</reference>